<protein>
    <recommendedName>
        <fullName evidence="3">Transposase</fullName>
    </recommendedName>
</protein>
<comment type="caution">
    <text evidence="1">The sequence shown here is derived from an EMBL/GenBank/DDBJ whole genome shotgun (WGS) entry which is preliminary data.</text>
</comment>
<evidence type="ECO:0000313" key="1">
    <source>
        <dbReference type="EMBL" id="MDR6434603.1"/>
    </source>
</evidence>
<organism evidence="1 2">
    <name type="scientific">Brucella pseudogrignonensis</name>
    <dbReference type="NCBI Taxonomy" id="419475"/>
    <lineage>
        <taxon>Bacteria</taxon>
        <taxon>Pseudomonadati</taxon>
        <taxon>Pseudomonadota</taxon>
        <taxon>Alphaproteobacteria</taxon>
        <taxon>Hyphomicrobiales</taxon>
        <taxon>Brucellaceae</taxon>
        <taxon>Brucella/Ochrobactrum group</taxon>
        <taxon>Brucella</taxon>
    </lineage>
</organism>
<evidence type="ECO:0000313" key="2">
    <source>
        <dbReference type="Proteomes" id="UP001184614"/>
    </source>
</evidence>
<dbReference type="EMBL" id="JAVDQT010000013">
    <property type="protein sequence ID" value="MDR6434603.1"/>
    <property type="molecule type" value="Genomic_DNA"/>
</dbReference>
<sequence>MRDKFTAIIHTNNRRITELTTYPFQGMHHIRTTITEAGITAGEKRENVLTTTPLISTFITHQNVEYLQYLLWDRGERSGGVTHKESTL</sequence>
<proteinExistence type="predicted"/>
<keyword evidence="2" id="KW-1185">Reference proteome</keyword>
<evidence type="ECO:0008006" key="3">
    <source>
        <dbReference type="Google" id="ProtNLM"/>
    </source>
</evidence>
<dbReference type="Proteomes" id="UP001184614">
    <property type="component" value="Unassembled WGS sequence"/>
</dbReference>
<gene>
    <name evidence="1" type="ORF">J2782_004356</name>
</gene>
<accession>A0ABU1MEZ2</accession>
<reference evidence="1 2" key="1">
    <citation type="submission" date="2023-07" db="EMBL/GenBank/DDBJ databases">
        <title>Sorghum-associated microbial communities from plants grown in Nebraska, USA.</title>
        <authorList>
            <person name="Schachtman D."/>
        </authorList>
    </citation>
    <scope>NUCLEOTIDE SEQUENCE [LARGE SCALE GENOMIC DNA]</scope>
    <source>
        <strain evidence="1 2">DS1730</strain>
    </source>
</reference>
<name>A0ABU1MEZ2_9HYPH</name>